<evidence type="ECO:0000259" key="7">
    <source>
        <dbReference type="PROSITE" id="PS51198"/>
    </source>
</evidence>
<keyword evidence="9" id="KW-1185">Reference proteome</keyword>
<dbReference type="InterPro" id="IPR027417">
    <property type="entry name" value="P-loop_NTPase"/>
</dbReference>
<keyword evidence="1 5" id="KW-0547">Nucleotide-binding</keyword>
<dbReference type="GO" id="GO:0016787">
    <property type="term" value="F:hydrolase activity"/>
    <property type="evidence" value="ECO:0007669"/>
    <property type="project" value="UniProtKB-UniRule"/>
</dbReference>
<proteinExistence type="predicted"/>
<organism evidence="8 9">
    <name type="scientific">Cellulosimicrobium aquatile</name>
    <dbReference type="NCBI Taxonomy" id="1612203"/>
    <lineage>
        <taxon>Bacteria</taxon>
        <taxon>Bacillati</taxon>
        <taxon>Actinomycetota</taxon>
        <taxon>Actinomycetes</taxon>
        <taxon>Micrococcales</taxon>
        <taxon>Promicromonosporaceae</taxon>
        <taxon>Cellulosimicrobium</taxon>
    </lineage>
</organism>
<dbReference type="Gene3D" id="3.40.50.300">
    <property type="entry name" value="P-loop containing nucleotide triphosphate hydrolases"/>
    <property type="match status" value="3"/>
</dbReference>
<dbReference type="GO" id="GO:0005829">
    <property type="term" value="C:cytosol"/>
    <property type="evidence" value="ECO:0007669"/>
    <property type="project" value="TreeGrafter"/>
</dbReference>
<dbReference type="PANTHER" id="PTHR11070:SF45">
    <property type="entry name" value="DNA 3'-5' HELICASE"/>
    <property type="match status" value="1"/>
</dbReference>
<sequence length="796" mass="86325">MNTPPVAASLADEQAYFTHARDVREAKRAARSAAPSAAGDNKAASRLKANAEADDTLGDPSDAAAYLRIDTEDETFYVGRAGVRDDAGDVLVYSWKARFVQGLASATAHNPGDVLRQRRYHVQPVNTITETSDTVFAELARRIAELEDLDPRQDPVAYVMGEDSLLVDALEQERKPEMRQIVETIQAAQAALISADAEQLLVVQGGPGTGKTAVALHRVSSLLYEGDVAPDEVLVIGPNPTFTRYISKVLPELGDEHVRQTDVTGLLGKPVTVNVKEDPAAARLKGDDRMVDVLAKGLRDRLRFPTEDQPFTVRGVSWRVRLEPIELATLIDDESDKPYSVGRGTFRERLASEIAVKARRRAKDDGDRLSGDVRDLLDATEIDNAVERIWPQLSPQSYVRDLFGSLERLVSAAQGTSLTVGELQLLRRASAQRMSEQSWSREDVVLLDHAAAEMGGENESYRHIVVDEAQDLSPMQWLAIRRRSANGAFTVVGDIAQSTGLWARDSWDDVVALLRSPLPHESVELKYGYRVPRQVMDLAAKLLPTAAPGVTAPLVVRDAPRDPQLREEEPASVARAVLEVIQEHSGKGRFLGVVCPDARREELIAALRGEDINWDDADNGALGASINLVSPVAAKGLEFDAVVVVDPAEIVGAGPHGERMLYIALTRTTKYLDIVYPVGTLPPALSPEPDRTSPPREHVAPTTQEVAETPTVLVPPTTSTPALEPGGAPGPSDRPEAAGAPHSSALAGLTSVQRKTAQFHAVNVLELLEETAPPHMWRHVLLAALEQLDADSSHPG</sequence>
<feature type="compositionally biased region" description="Basic and acidic residues" evidence="6">
    <location>
        <begin position="688"/>
        <end position="699"/>
    </location>
</feature>
<accession>A0A1N6Q6U7</accession>
<dbReference type="Proteomes" id="UP000186235">
    <property type="component" value="Unassembled WGS sequence"/>
</dbReference>
<dbReference type="GO" id="GO:0000725">
    <property type="term" value="P:recombinational repair"/>
    <property type="evidence" value="ECO:0007669"/>
    <property type="project" value="TreeGrafter"/>
</dbReference>
<evidence type="ECO:0000256" key="4">
    <source>
        <dbReference type="ARBA" id="ARBA00022840"/>
    </source>
</evidence>
<gene>
    <name evidence="8" type="ORF">SAMN05518682_1374</name>
</gene>
<evidence type="ECO:0000313" key="9">
    <source>
        <dbReference type="Proteomes" id="UP000186235"/>
    </source>
</evidence>
<dbReference type="GO" id="GO:0043138">
    <property type="term" value="F:3'-5' DNA helicase activity"/>
    <property type="evidence" value="ECO:0007669"/>
    <property type="project" value="TreeGrafter"/>
</dbReference>
<feature type="domain" description="UvrD-like helicase ATP-binding" evidence="7">
    <location>
        <begin position="184"/>
        <end position="532"/>
    </location>
</feature>
<protein>
    <submittedName>
        <fullName evidence="8">DNA helicase IV</fullName>
    </submittedName>
</protein>
<evidence type="ECO:0000313" key="8">
    <source>
        <dbReference type="EMBL" id="SIQ12301.1"/>
    </source>
</evidence>
<dbReference type="AlphaFoldDB" id="A0A1N6Q6U7"/>
<keyword evidence="4 5" id="KW-0067">ATP-binding</keyword>
<dbReference type="RefSeq" id="WP_076404382.1">
    <property type="nucleotide sequence ID" value="NZ_FTMI01000002.1"/>
</dbReference>
<dbReference type="Pfam" id="PF00580">
    <property type="entry name" value="UvrD-helicase"/>
    <property type="match status" value="2"/>
</dbReference>
<evidence type="ECO:0000256" key="6">
    <source>
        <dbReference type="SAM" id="MobiDB-lite"/>
    </source>
</evidence>
<dbReference type="InterPro" id="IPR000212">
    <property type="entry name" value="DNA_helicase_UvrD/REP"/>
</dbReference>
<evidence type="ECO:0000256" key="1">
    <source>
        <dbReference type="ARBA" id="ARBA00022741"/>
    </source>
</evidence>
<evidence type="ECO:0000256" key="2">
    <source>
        <dbReference type="ARBA" id="ARBA00022801"/>
    </source>
</evidence>
<evidence type="ECO:0000256" key="3">
    <source>
        <dbReference type="ARBA" id="ARBA00022806"/>
    </source>
</evidence>
<dbReference type="PANTHER" id="PTHR11070">
    <property type="entry name" value="UVRD / RECB / PCRA DNA HELICASE FAMILY MEMBER"/>
    <property type="match status" value="1"/>
</dbReference>
<name>A0A1N6Q6U7_9MICO</name>
<reference evidence="9" key="1">
    <citation type="submission" date="2017-01" db="EMBL/GenBank/DDBJ databases">
        <authorList>
            <person name="Varghese N."/>
            <person name="Submissions S."/>
        </authorList>
    </citation>
    <scope>NUCLEOTIDE SEQUENCE [LARGE SCALE GENOMIC DNA]</scope>
    <source>
        <strain evidence="9">3bp</strain>
    </source>
</reference>
<dbReference type="GO" id="GO:0005524">
    <property type="term" value="F:ATP binding"/>
    <property type="evidence" value="ECO:0007669"/>
    <property type="project" value="UniProtKB-UniRule"/>
</dbReference>
<dbReference type="GO" id="GO:0003677">
    <property type="term" value="F:DNA binding"/>
    <property type="evidence" value="ECO:0007669"/>
    <property type="project" value="InterPro"/>
</dbReference>
<dbReference type="EMBL" id="FTMI01000002">
    <property type="protein sequence ID" value="SIQ12301.1"/>
    <property type="molecule type" value="Genomic_DNA"/>
</dbReference>
<keyword evidence="3 5" id="KW-0347">Helicase</keyword>
<keyword evidence="2 5" id="KW-0378">Hydrolase</keyword>
<dbReference type="PROSITE" id="PS51198">
    <property type="entry name" value="UVRD_HELICASE_ATP_BIND"/>
    <property type="match status" value="1"/>
</dbReference>
<dbReference type="SUPFAM" id="SSF52540">
    <property type="entry name" value="P-loop containing nucleoside triphosphate hydrolases"/>
    <property type="match status" value="1"/>
</dbReference>
<dbReference type="InterPro" id="IPR014016">
    <property type="entry name" value="UvrD-like_ATP-bd"/>
</dbReference>
<feature type="region of interest" description="Disordered" evidence="6">
    <location>
        <begin position="683"/>
        <end position="743"/>
    </location>
</feature>
<feature type="region of interest" description="Disordered" evidence="6">
    <location>
        <begin position="27"/>
        <end position="56"/>
    </location>
</feature>
<evidence type="ECO:0000256" key="5">
    <source>
        <dbReference type="PROSITE-ProRule" id="PRU00560"/>
    </source>
</evidence>
<feature type="compositionally biased region" description="Low complexity" evidence="6">
    <location>
        <begin position="705"/>
        <end position="723"/>
    </location>
</feature>
<feature type="binding site" evidence="5">
    <location>
        <begin position="205"/>
        <end position="212"/>
    </location>
    <ligand>
        <name>ATP</name>
        <dbReference type="ChEBI" id="CHEBI:30616"/>
    </ligand>
</feature>